<feature type="compositionally biased region" description="Low complexity" evidence="1">
    <location>
        <begin position="276"/>
        <end position="285"/>
    </location>
</feature>
<dbReference type="EMBL" id="JAQQWP010000003">
    <property type="protein sequence ID" value="KAK8123625.1"/>
    <property type="molecule type" value="Genomic_DNA"/>
</dbReference>
<reference evidence="2 3" key="1">
    <citation type="submission" date="2023-01" db="EMBL/GenBank/DDBJ databases">
        <title>Analysis of 21 Apiospora genomes using comparative genomics revels a genus with tremendous synthesis potential of carbohydrate active enzymes and secondary metabolites.</title>
        <authorList>
            <person name="Sorensen T."/>
        </authorList>
    </citation>
    <scope>NUCLEOTIDE SEQUENCE [LARGE SCALE GENOMIC DNA]</scope>
    <source>
        <strain evidence="2 3">CBS 117206</strain>
    </source>
</reference>
<sequence length="366" mass="41726">MANTFQMLANDPAMTDNVSTMDATTMLEGPRTFYLFQKLPQELQDLIWDAATRSAYEPFCAITAETPRQFCAQSSLNCHLETLVSETRLEFVTAGHTLRKRLYSLLLVSKGSNKQAKQTLDRHGLGKEKRRVPLLKLSGWSRRYTLDWQIVMAENDIICLDHGYLALPIPPESRPGAATAVTLGNIRHTLLSMMKLVTHGPLQVVRLLTLTPRLETMYIDVSKIGYNVFGYPRCHSACLHHGIDFKRWDKWLCDLPLYPLPEHDVEESFGNEGEMSNGSGVSGDSSSKEVTQEGERATNYFRILDLLEPQHRLYFLEIWALFAQAGVKIRMVAQRGARAEHYRQEEFLVRVPEARELSDGQQRWPL</sequence>
<accession>A0AAW0R3Y9</accession>
<proteinExistence type="predicted"/>
<gene>
    <name evidence="2" type="ORF">PG999_003543</name>
</gene>
<evidence type="ECO:0000313" key="2">
    <source>
        <dbReference type="EMBL" id="KAK8123625.1"/>
    </source>
</evidence>
<keyword evidence="3" id="KW-1185">Reference proteome</keyword>
<comment type="caution">
    <text evidence="2">The sequence shown here is derived from an EMBL/GenBank/DDBJ whole genome shotgun (WGS) entry which is preliminary data.</text>
</comment>
<name>A0AAW0R3Y9_9PEZI</name>
<organism evidence="2 3">
    <name type="scientific">Apiospora kogelbergensis</name>
    <dbReference type="NCBI Taxonomy" id="1337665"/>
    <lineage>
        <taxon>Eukaryota</taxon>
        <taxon>Fungi</taxon>
        <taxon>Dikarya</taxon>
        <taxon>Ascomycota</taxon>
        <taxon>Pezizomycotina</taxon>
        <taxon>Sordariomycetes</taxon>
        <taxon>Xylariomycetidae</taxon>
        <taxon>Amphisphaeriales</taxon>
        <taxon>Apiosporaceae</taxon>
        <taxon>Apiospora</taxon>
    </lineage>
</organism>
<feature type="region of interest" description="Disordered" evidence="1">
    <location>
        <begin position="266"/>
        <end position="290"/>
    </location>
</feature>
<protein>
    <recommendedName>
        <fullName evidence="4">F-box domain-containing protein</fullName>
    </recommendedName>
</protein>
<dbReference type="Proteomes" id="UP001392437">
    <property type="component" value="Unassembled WGS sequence"/>
</dbReference>
<evidence type="ECO:0000256" key="1">
    <source>
        <dbReference type="SAM" id="MobiDB-lite"/>
    </source>
</evidence>
<evidence type="ECO:0000313" key="3">
    <source>
        <dbReference type="Proteomes" id="UP001392437"/>
    </source>
</evidence>
<evidence type="ECO:0008006" key="4">
    <source>
        <dbReference type="Google" id="ProtNLM"/>
    </source>
</evidence>
<dbReference type="AlphaFoldDB" id="A0AAW0R3Y9"/>